<feature type="domain" description="Bacterial type II secretion system protein E" evidence="4">
    <location>
        <begin position="208"/>
        <end position="222"/>
    </location>
</feature>
<dbReference type="GO" id="GO:0005886">
    <property type="term" value="C:plasma membrane"/>
    <property type="evidence" value="ECO:0007669"/>
    <property type="project" value="TreeGrafter"/>
</dbReference>
<evidence type="ECO:0000313" key="6">
    <source>
        <dbReference type="Proteomes" id="UP000247978"/>
    </source>
</evidence>
<protein>
    <submittedName>
        <fullName evidence="5">Competence-related pilin export protein ComGA</fullName>
    </submittedName>
</protein>
<accession>A0A2V3VE57</accession>
<dbReference type="SMART" id="SM00382">
    <property type="entry name" value="AAA"/>
    <property type="match status" value="1"/>
</dbReference>
<dbReference type="GO" id="GO:0016887">
    <property type="term" value="F:ATP hydrolysis activity"/>
    <property type="evidence" value="ECO:0007669"/>
    <property type="project" value="TreeGrafter"/>
</dbReference>
<dbReference type="Pfam" id="PF00437">
    <property type="entry name" value="T2SSE"/>
    <property type="match status" value="1"/>
</dbReference>
<dbReference type="GO" id="GO:0005524">
    <property type="term" value="F:ATP binding"/>
    <property type="evidence" value="ECO:0007669"/>
    <property type="project" value="UniProtKB-KW"/>
</dbReference>
<sequence length="342" mass="38761">MPNPAATIANKLLEDACQKNASDIHFYPFPNKDKINVYYRLLGTRTFIKTIKTSIYELLLTYFKFSSGMDIGEIRKPQNGTLPYVSNSKKNFSLRLSTLPLTNLESLTIRILPQEEKTVLEQLFLFPNQFKKMRRWLRHQSGIILLTGPTGCGKTTTMYALLESMLQEKSFQAITLEDPIERKLEDVIQVEVNDRAGISYQTGLKAALRHDPDVLMIGEIRDQETAKFAFQASLTGHLVLSTLHAKNAKGTIERLVDLGINRVEIGQTLIAVAAIQLLPIEKHGKTTSRAAIVELLDGDVLQKIITGDEQTVFDKFHSFNHLREKAYIYGFISKEVYYKSSF</sequence>
<dbReference type="OrthoDB" id="9808272at2"/>
<dbReference type="InterPro" id="IPR047667">
    <property type="entry name" value="ATPase_ComGA"/>
</dbReference>
<dbReference type="AlphaFoldDB" id="A0A2V3VE57"/>
<evidence type="ECO:0000256" key="3">
    <source>
        <dbReference type="ARBA" id="ARBA00022840"/>
    </source>
</evidence>
<keyword evidence="2" id="KW-0547">Nucleotide-binding</keyword>
<comment type="similarity">
    <text evidence="1">Belongs to the GSP E family.</text>
</comment>
<evidence type="ECO:0000256" key="2">
    <source>
        <dbReference type="ARBA" id="ARBA00022741"/>
    </source>
</evidence>
<dbReference type="PANTHER" id="PTHR30258">
    <property type="entry name" value="TYPE II SECRETION SYSTEM PROTEIN GSPE-RELATED"/>
    <property type="match status" value="1"/>
</dbReference>
<dbReference type="RefSeq" id="WP_110397684.1">
    <property type="nucleotide sequence ID" value="NZ_JBHUHB010000001.1"/>
</dbReference>
<dbReference type="NCBIfam" id="NF041000">
    <property type="entry name" value="ATPase_ComGA"/>
    <property type="match status" value="1"/>
</dbReference>
<dbReference type="Gene3D" id="3.30.450.90">
    <property type="match status" value="1"/>
</dbReference>
<dbReference type="InterPro" id="IPR027417">
    <property type="entry name" value="P-loop_NTPase"/>
</dbReference>
<proteinExistence type="inferred from homology"/>
<comment type="caution">
    <text evidence="5">The sequence shown here is derived from an EMBL/GenBank/DDBJ whole genome shotgun (WGS) entry which is preliminary data.</text>
</comment>
<evidence type="ECO:0000256" key="1">
    <source>
        <dbReference type="ARBA" id="ARBA00006611"/>
    </source>
</evidence>
<evidence type="ECO:0000259" key="4">
    <source>
        <dbReference type="PROSITE" id="PS00662"/>
    </source>
</evidence>
<name>A0A2V3VE57_9BACI</name>
<dbReference type="InterPro" id="IPR003593">
    <property type="entry name" value="AAA+_ATPase"/>
</dbReference>
<keyword evidence="6" id="KW-1185">Reference proteome</keyword>
<dbReference type="EMBL" id="QJJQ01000031">
    <property type="protein sequence ID" value="PXW80033.1"/>
    <property type="molecule type" value="Genomic_DNA"/>
</dbReference>
<organism evidence="5 6">
    <name type="scientific">Pseudogracilibacillus auburnensis</name>
    <dbReference type="NCBI Taxonomy" id="1494959"/>
    <lineage>
        <taxon>Bacteria</taxon>
        <taxon>Bacillati</taxon>
        <taxon>Bacillota</taxon>
        <taxon>Bacilli</taxon>
        <taxon>Bacillales</taxon>
        <taxon>Bacillaceae</taxon>
        <taxon>Pseudogracilibacillus</taxon>
    </lineage>
</organism>
<keyword evidence="3" id="KW-0067">ATP-binding</keyword>
<dbReference type="SUPFAM" id="SSF52540">
    <property type="entry name" value="P-loop containing nucleoside triphosphate hydrolases"/>
    <property type="match status" value="1"/>
</dbReference>
<gene>
    <name evidence="5" type="ORF">DFR56_13116</name>
</gene>
<dbReference type="InterPro" id="IPR001482">
    <property type="entry name" value="T2SS/T4SS_dom"/>
</dbReference>
<dbReference type="Proteomes" id="UP000247978">
    <property type="component" value="Unassembled WGS sequence"/>
</dbReference>
<dbReference type="CDD" id="cd01129">
    <property type="entry name" value="PulE-GspE-like"/>
    <property type="match status" value="1"/>
</dbReference>
<dbReference type="Gene3D" id="3.40.50.300">
    <property type="entry name" value="P-loop containing nucleotide triphosphate hydrolases"/>
    <property type="match status" value="1"/>
</dbReference>
<evidence type="ECO:0000313" key="5">
    <source>
        <dbReference type="EMBL" id="PXW80033.1"/>
    </source>
</evidence>
<dbReference type="PROSITE" id="PS00662">
    <property type="entry name" value="T2SP_E"/>
    <property type="match status" value="1"/>
</dbReference>
<dbReference type="PANTHER" id="PTHR30258:SF2">
    <property type="entry name" value="COMG OPERON PROTEIN 1"/>
    <property type="match status" value="1"/>
</dbReference>
<reference evidence="5 6" key="1">
    <citation type="submission" date="2018-05" db="EMBL/GenBank/DDBJ databases">
        <title>Genomic Encyclopedia of Type Strains, Phase IV (KMG-IV): sequencing the most valuable type-strain genomes for metagenomic binning, comparative biology and taxonomic classification.</title>
        <authorList>
            <person name="Goeker M."/>
        </authorList>
    </citation>
    <scope>NUCLEOTIDE SEQUENCE [LARGE SCALE GENOMIC DNA]</scope>
    <source>
        <strain evidence="5 6">DSM 28556</strain>
    </source>
</reference>